<dbReference type="Proteomes" id="UP000299102">
    <property type="component" value="Unassembled WGS sequence"/>
</dbReference>
<evidence type="ECO:0000256" key="1">
    <source>
        <dbReference type="SAM" id="MobiDB-lite"/>
    </source>
</evidence>
<dbReference type="AlphaFoldDB" id="A0A4C2AIJ6"/>
<sequence length="277" mass="30907">MTVLTTNRVLVDVKTLLQFWFPRTMELFDEERHRLETWRTGATYHRSTDRGRENGAATLNFYYRCECSIEAATQSQQRIRLSSRRRGDTSASGAHPRGGRAARTGRVHLSPQTKFHPHNLPGNNEGGAARGGRGADRDKRRAGFAYYLLMSQYIIRLQKAKASVINCYGSLSSRDTRRAGPHKNRADQHKSMFMPVGTFVPTFTITRTRDAVAPPPVLKVNARCKALCAPRAISHEPARRAPPLLSPPAPVTTLYCVGCHLNKQHSVGAVCSEEANR</sequence>
<accession>A0A4C2AIJ6</accession>
<feature type="compositionally biased region" description="Basic residues" evidence="1">
    <location>
        <begin position="97"/>
        <end position="106"/>
    </location>
</feature>
<comment type="caution">
    <text evidence="2">The sequence shown here is derived from an EMBL/GenBank/DDBJ whole genome shotgun (WGS) entry which is preliminary data.</text>
</comment>
<keyword evidence="3" id="KW-1185">Reference proteome</keyword>
<proteinExistence type="predicted"/>
<protein>
    <submittedName>
        <fullName evidence="2">Uncharacterized protein</fullName>
    </submittedName>
</protein>
<dbReference type="EMBL" id="BGZK01003138">
    <property type="protein sequence ID" value="GBP98407.1"/>
    <property type="molecule type" value="Genomic_DNA"/>
</dbReference>
<feature type="region of interest" description="Disordered" evidence="1">
    <location>
        <begin position="78"/>
        <end position="136"/>
    </location>
</feature>
<reference evidence="2 3" key="1">
    <citation type="journal article" date="2019" name="Commun. Biol.">
        <title>The bagworm genome reveals a unique fibroin gene that provides high tensile strength.</title>
        <authorList>
            <person name="Kono N."/>
            <person name="Nakamura H."/>
            <person name="Ohtoshi R."/>
            <person name="Tomita M."/>
            <person name="Numata K."/>
            <person name="Arakawa K."/>
        </authorList>
    </citation>
    <scope>NUCLEOTIDE SEQUENCE [LARGE SCALE GENOMIC DNA]</scope>
</reference>
<name>A0A4C2AIJ6_EUMVA</name>
<evidence type="ECO:0000313" key="3">
    <source>
        <dbReference type="Proteomes" id="UP000299102"/>
    </source>
</evidence>
<evidence type="ECO:0000313" key="2">
    <source>
        <dbReference type="EMBL" id="GBP98407.1"/>
    </source>
</evidence>
<organism evidence="2 3">
    <name type="scientific">Eumeta variegata</name>
    <name type="common">Bagworm moth</name>
    <name type="synonym">Eumeta japonica</name>
    <dbReference type="NCBI Taxonomy" id="151549"/>
    <lineage>
        <taxon>Eukaryota</taxon>
        <taxon>Metazoa</taxon>
        <taxon>Ecdysozoa</taxon>
        <taxon>Arthropoda</taxon>
        <taxon>Hexapoda</taxon>
        <taxon>Insecta</taxon>
        <taxon>Pterygota</taxon>
        <taxon>Neoptera</taxon>
        <taxon>Endopterygota</taxon>
        <taxon>Lepidoptera</taxon>
        <taxon>Glossata</taxon>
        <taxon>Ditrysia</taxon>
        <taxon>Tineoidea</taxon>
        <taxon>Psychidae</taxon>
        <taxon>Oiketicinae</taxon>
        <taxon>Eumeta</taxon>
    </lineage>
</organism>
<gene>
    <name evidence="2" type="ORF">EVAR_65296_1</name>
</gene>